<feature type="domain" description="DNA replication/recombination mediator RecO N-terminal" evidence="5">
    <location>
        <begin position="1"/>
        <end position="80"/>
    </location>
</feature>
<protein>
    <recommendedName>
        <fullName evidence="4">DNA repair protein RecO</fullName>
    </recommendedName>
    <alternativeName>
        <fullName evidence="4">Recombination protein O</fullName>
    </alternativeName>
</protein>
<dbReference type="Pfam" id="PF11967">
    <property type="entry name" value="RecO_N"/>
    <property type="match status" value="1"/>
</dbReference>
<dbReference type="PANTHER" id="PTHR33991">
    <property type="entry name" value="DNA REPAIR PROTEIN RECO"/>
    <property type="match status" value="1"/>
</dbReference>
<sequence>MLHKTKAIVLNHIKYGETSIIVNMYTEAFGIQSYIENGVRKAKARNKIALFQPLTLLDLVVYKKSNASLNRISEIKCNQPYQQIPYEIIKSTIGIFLAEVLSSILREEEESNPRLFSFLESSLISFDQQQSAYQNFHLSLLLQLSSYLGFYPSGAEEVLEELRPFQTFRLDALQEKKFNQLLTEDNGGELKLTGEERSLFLKIILNFYQLHSHSIKEVKSLKVLREVLH</sequence>
<dbReference type="InterPro" id="IPR037278">
    <property type="entry name" value="ARFGAP/RecO"/>
</dbReference>
<reference evidence="6" key="1">
    <citation type="submission" date="2021-01" db="EMBL/GenBank/DDBJ databases">
        <title>Marivirga sp. nov., isolated from intertidal surface sediments.</title>
        <authorList>
            <person name="Zhang M."/>
        </authorList>
    </citation>
    <scope>NUCLEOTIDE SEQUENCE</scope>
    <source>
        <strain evidence="6">SM1354</strain>
    </source>
</reference>
<comment type="caution">
    <text evidence="6">The sequence shown here is derived from an EMBL/GenBank/DDBJ whole genome shotgun (WGS) entry which is preliminary data.</text>
</comment>
<dbReference type="AlphaFoldDB" id="A0A937ADF2"/>
<dbReference type="GO" id="GO:0043590">
    <property type="term" value="C:bacterial nucleoid"/>
    <property type="evidence" value="ECO:0007669"/>
    <property type="project" value="TreeGrafter"/>
</dbReference>
<keyword evidence="7" id="KW-1185">Reference proteome</keyword>
<dbReference type="SUPFAM" id="SSF50249">
    <property type="entry name" value="Nucleic acid-binding proteins"/>
    <property type="match status" value="1"/>
</dbReference>
<dbReference type="Proteomes" id="UP000642920">
    <property type="component" value="Unassembled WGS sequence"/>
</dbReference>
<dbReference type="InterPro" id="IPR012340">
    <property type="entry name" value="NA-bd_OB-fold"/>
</dbReference>
<evidence type="ECO:0000256" key="3">
    <source>
        <dbReference type="ARBA" id="ARBA00023204"/>
    </source>
</evidence>
<evidence type="ECO:0000259" key="5">
    <source>
        <dbReference type="Pfam" id="PF11967"/>
    </source>
</evidence>
<dbReference type="RefSeq" id="WP_201917584.1">
    <property type="nucleotide sequence ID" value="NZ_JAERQG010000001.1"/>
</dbReference>
<dbReference type="EMBL" id="JAERQG010000001">
    <property type="protein sequence ID" value="MBL0764213.1"/>
    <property type="molecule type" value="Genomic_DNA"/>
</dbReference>
<evidence type="ECO:0000256" key="4">
    <source>
        <dbReference type="HAMAP-Rule" id="MF_00201"/>
    </source>
</evidence>
<dbReference type="GO" id="GO:0006310">
    <property type="term" value="P:DNA recombination"/>
    <property type="evidence" value="ECO:0007669"/>
    <property type="project" value="UniProtKB-UniRule"/>
</dbReference>
<keyword evidence="1 4" id="KW-0227">DNA damage</keyword>
<dbReference type="InterPro" id="IPR022572">
    <property type="entry name" value="DNA_rep/recomb_RecO_N"/>
</dbReference>
<dbReference type="NCBIfam" id="TIGR00613">
    <property type="entry name" value="reco"/>
    <property type="match status" value="1"/>
</dbReference>
<dbReference type="SUPFAM" id="SSF57863">
    <property type="entry name" value="ArfGap/RecO-like zinc finger"/>
    <property type="match status" value="1"/>
</dbReference>
<dbReference type="Pfam" id="PF02565">
    <property type="entry name" value="RecO_C"/>
    <property type="match status" value="1"/>
</dbReference>
<organism evidence="6 7">
    <name type="scientific">Marivirga atlantica</name>
    <dbReference type="NCBI Taxonomy" id="1548457"/>
    <lineage>
        <taxon>Bacteria</taxon>
        <taxon>Pseudomonadati</taxon>
        <taxon>Bacteroidota</taxon>
        <taxon>Cytophagia</taxon>
        <taxon>Cytophagales</taxon>
        <taxon>Marivirgaceae</taxon>
        <taxon>Marivirga</taxon>
    </lineage>
</organism>
<comment type="similarity">
    <text evidence="4">Belongs to the RecO family.</text>
</comment>
<dbReference type="InterPro" id="IPR003717">
    <property type="entry name" value="RecO"/>
</dbReference>
<dbReference type="HAMAP" id="MF_00201">
    <property type="entry name" value="RecO"/>
    <property type="match status" value="1"/>
</dbReference>
<keyword evidence="3 4" id="KW-0234">DNA repair</keyword>
<proteinExistence type="inferred from homology"/>
<dbReference type="Gene3D" id="2.40.50.140">
    <property type="entry name" value="Nucleic acid-binding proteins"/>
    <property type="match status" value="1"/>
</dbReference>
<dbReference type="PANTHER" id="PTHR33991:SF1">
    <property type="entry name" value="DNA REPAIR PROTEIN RECO"/>
    <property type="match status" value="1"/>
</dbReference>
<evidence type="ECO:0000313" key="7">
    <source>
        <dbReference type="Proteomes" id="UP000642920"/>
    </source>
</evidence>
<dbReference type="GO" id="GO:0006302">
    <property type="term" value="P:double-strand break repair"/>
    <property type="evidence" value="ECO:0007669"/>
    <property type="project" value="TreeGrafter"/>
</dbReference>
<accession>A0A937ADF2</accession>
<name>A0A937ADF2_9BACT</name>
<evidence type="ECO:0000256" key="2">
    <source>
        <dbReference type="ARBA" id="ARBA00023172"/>
    </source>
</evidence>
<comment type="function">
    <text evidence="4">Involved in DNA repair and RecF pathway recombination.</text>
</comment>
<gene>
    <name evidence="4 6" type="primary">recO</name>
    <name evidence="6" type="ORF">JKP34_03045</name>
</gene>
<evidence type="ECO:0000313" key="6">
    <source>
        <dbReference type="EMBL" id="MBL0764213.1"/>
    </source>
</evidence>
<evidence type="ECO:0000256" key="1">
    <source>
        <dbReference type="ARBA" id="ARBA00022763"/>
    </source>
</evidence>
<keyword evidence="2 4" id="KW-0233">DNA recombination</keyword>